<protein>
    <submittedName>
        <fullName evidence="8">ABC-type antimicrobial peptide transport system permease subunit</fullName>
    </submittedName>
</protein>
<evidence type="ECO:0000256" key="6">
    <source>
        <dbReference type="SAM" id="Phobius"/>
    </source>
</evidence>
<dbReference type="RefSeq" id="WP_309954530.1">
    <property type="nucleotide sequence ID" value="NZ_JAVDUJ010000001.1"/>
</dbReference>
<feature type="domain" description="ABC3 transporter permease C-terminal" evidence="7">
    <location>
        <begin position="668"/>
        <end position="779"/>
    </location>
</feature>
<evidence type="ECO:0000256" key="4">
    <source>
        <dbReference type="ARBA" id="ARBA00022989"/>
    </source>
</evidence>
<organism evidence="8 9">
    <name type="scientific">Arcanobacterium hippocoleae</name>
    <dbReference type="NCBI Taxonomy" id="149017"/>
    <lineage>
        <taxon>Bacteria</taxon>
        <taxon>Bacillati</taxon>
        <taxon>Actinomycetota</taxon>
        <taxon>Actinomycetes</taxon>
        <taxon>Actinomycetales</taxon>
        <taxon>Actinomycetaceae</taxon>
        <taxon>Arcanobacterium</taxon>
    </lineage>
</organism>
<feature type="transmembrane region" description="Helical" evidence="6">
    <location>
        <begin position="663"/>
        <end position="688"/>
    </location>
</feature>
<sequence length="787" mass="85290">MNLALTLFRKSAAQSKGRLALITFAISLCVAMILSFSAFVAGLTDMRAVSLTTAMFHSPTIEGIAGGAITPDEQNTSVANPENLAEQTQQQQILAKIPENSVIATIGTSNSVQKVGIHSVKILELQTTSDNPPDLYGIEYPQPGEFYASHALATELSAHPEWSIRFGTKYLGELPQEFTSGPDDYLAVIGNAQLTENPTAYVVSSWNVADEDFSLSVLIIRAVLYLGLTIILFPVALLISVAAKLGSVQREQRYAALRLVGATNRQVFWIVTIEALIASVLGYIIGIGLYFAVHPLLSQIRFGSSRMWPSMISVGIWHYLGTAIFTFALVYFANGWSLRRLSTSPLGLARRQEMEKKPSFFRILPLIAGMGIFIWVWLTTKENDGNVNTIWFILGAVVLCMFGLTISGTWITAMVAKVFAKFARKPTSFIGWQYVRSHASRISRSVAGVVLALFAGSFFLTAVSDVDLESINEFQPSQSVFADGTVIIAPHSGPEAAAIMPDGSDLTSHTNSEFTAAKYGVIARSIPGIKDVQTISSYAWWPIIPCTGGYLKDDCANIFKQPTDASGFVAVNYGAPYDIGTQVVYGADRTEIGKKIGADAAMDQDARTFIIMKIDSLQTLENLRTEIVQQQMDQGDLEIYVSSKYSDDFSVINSSVIVTLTKITYAGIIATILIATLSLVVSTYASILERRRTLLTLRLTGMTLGEINRMILVESLAPLLLISVISTAIGIGAGWIFMQVVSATLSAQISPVFAAVLAGSMLAAALAIRAVLPSIRKVTELSANRQE</sequence>
<evidence type="ECO:0000256" key="3">
    <source>
        <dbReference type="ARBA" id="ARBA00022692"/>
    </source>
</evidence>
<feature type="transmembrane region" description="Helical" evidence="6">
    <location>
        <begin position="749"/>
        <end position="772"/>
    </location>
</feature>
<feature type="transmembrane region" description="Helical" evidence="6">
    <location>
        <begin position="446"/>
        <end position="464"/>
    </location>
</feature>
<reference evidence="8 9" key="1">
    <citation type="submission" date="2023-07" db="EMBL/GenBank/DDBJ databases">
        <title>Sequencing the genomes of 1000 actinobacteria strains.</title>
        <authorList>
            <person name="Klenk H.-P."/>
        </authorList>
    </citation>
    <scope>NUCLEOTIDE SEQUENCE [LARGE SCALE GENOMIC DNA]</scope>
    <source>
        <strain evidence="8 9">DSM 15539</strain>
    </source>
</reference>
<dbReference type="PANTHER" id="PTHR30287">
    <property type="entry name" value="MEMBRANE COMPONENT OF PREDICTED ABC SUPERFAMILY METABOLITE UPTAKE TRANSPORTER"/>
    <property type="match status" value="1"/>
</dbReference>
<feature type="transmembrane region" description="Helical" evidence="6">
    <location>
        <begin position="21"/>
        <end position="43"/>
    </location>
</feature>
<evidence type="ECO:0000313" key="8">
    <source>
        <dbReference type="EMBL" id="MDR6938585.1"/>
    </source>
</evidence>
<proteinExistence type="predicted"/>
<feature type="domain" description="ABC3 transporter permease C-terminal" evidence="7">
    <location>
        <begin position="228"/>
        <end position="344"/>
    </location>
</feature>
<keyword evidence="4 6" id="KW-1133">Transmembrane helix</keyword>
<evidence type="ECO:0000313" key="9">
    <source>
        <dbReference type="Proteomes" id="UP001266099"/>
    </source>
</evidence>
<dbReference type="EMBL" id="JAVDUJ010000001">
    <property type="protein sequence ID" value="MDR6938585.1"/>
    <property type="molecule type" value="Genomic_DNA"/>
</dbReference>
<feature type="transmembrane region" description="Helical" evidence="6">
    <location>
        <begin position="390"/>
        <end position="416"/>
    </location>
</feature>
<dbReference type="PANTHER" id="PTHR30287:SF2">
    <property type="entry name" value="BLL1001 PROTEIN"/>
    <property type="match status" value="1"/>
</dbReference>
<dbReference type="Proteomes" id="UP001266099">
    <property type="component" value="Unassembled WGS sequence"/>
</dbReference>
<feature type="transmembrane region" description="Helical" evidence="6">
    <location>
        <begin position="359"/>
        <end position="378"/>
    </location>
</feature>
<evidence type="ECO:0000256" key="2">
    <source>
        <dbReference type="ARBA" id="ARBA00022475"/>
    </source>
</evidence>
<name>A0ABU1SZT9_9ACTO</name>
<keyword evidence="5 6" id="KW-0472">Membrane</keyword>
<dbReference type="Pfam" id="PF02687">
    <property type="entry name" value="FtsX"/>
    <property type="match status" value="2"/>
</dbReference>
<dbReference type="InterPro" id="IPR003838">
    <property type="entry name" value="ABC3_permease_C"/>
</dbReference>
<keyword evidence="2" id="KW-1003">Cell membrane</keyword>
<accession>A0ABU1SZT9</accession>
<keyword evidence="9" id="KW-1185">Reference proteome</keyword>
<feature type="transmembrane region" description="Helical" evidence="6">
    <location>
        <begin position="222"/>
        <end position="246"/>
    </location>
</feature>
<evidence type="ECO:0000256" key="1">
    <source>
        <dbReference type="ARBA" id="ARBA00004651"/>
    </source>
</evidence>
<feature type="transmembrane region" description="Helical" evidence="6">
    <location>
        <begin position="316"/>
        <end position="338"/>
    </location>
</feature>
<gene>
    <name evidence="8" type="ORF">J2S36_000128</name>
</gene>
<comment type="caution">
    <text evidence="8">The sequence shown here is derived from an EMBL/GenBank/DDBJ whole genome shotgun (WGS) entry which is preliminary data.</text>
</comment>
<dbReference type="InterPro" id="IPR038766">
    <property type="entry name" value="Membrane_comp_ABC_pdt"/>
</dbReference>
<evidence type="ECO:0000259" key="7">
    <source>
        <dbReference type="Pfam" id="PF02687"/>
    </source>
</evidence>
<comment type="subcellular location">
    <subcellularLocation>
        <location evidence="1">Cell membrane</location>
        <topology evidence="1">Multi-pass membrane protein</topology>
    </subcellularLocation>
</comment>
<feature type="transmembrane region" description="Helical" evidence="6">
    <location>
        <begin position="716"/>
        <end position="737"/>
    </location>
</feature>
<feature type="transmembrane region" description="Helical" evidence="6">
    <location>
        <begin position="267"/>
        <end position="293"/>
    </location>
</feature>
<keyword evidence="3 6" id="KW-0812">Transmembrane</keyword>
<evidence type="ECO:0000256" key="5">
    <source>
        <dbReference type="ARBA" id="ARBA00023136"/>
    </source>
</evidence>